<dbReference type="RefSeq" id="WP_183444124.1">
    <property type="nucleotide sequence ID" value="NZ_JACHXD010000035.1"/>
</dbReference>
<dbReference type="InterPro" id="IPR010031">
    <property type="entry name" value="FAD_lactone_oxidase-like"/>
</dbReference>
<accession>A0A7W5FX42</accession>
<evidence type="ECO:0000313" key="2">
    <source>
        <dbReference type="EMBL" id="MBB3122467.1"/>
    </source>
</evidence>
<keyword evidence="1" id="KW-0812">Transmembrane</keyword>
<gene>
    <name evidence="2" type="ORF">FHS03_005568</name>
</gene>
<dbReference type="PANTHER" id="PTHR43762">
    <property type="entry name" value="L-GULONOLACTONE OXIDASE"/>
    <property type="match status" value="1"/>
</dbReference>
<reference evidence="2 3" key="1">
    <citation type="submission" date="2020-08" db="EMBL/GenBank/DDBJ databases">
        <title>Genomic Encyclopedia of Type Strains, Phase III (KMG-III): the genomes of soil and plant-associated and newly described type strains.</title>
        <authorList>
            <person name="Whitman W."/>
        </authorList>
    </citation>
    <scope>NUCLEOTIDE SEQUENCE [LARGE SCALE GENOMIC DNA]</scope>
    <source>
        <strain evidence="2 3">CECT 8897</strain>
    </source>
</reference>
<proteinExistence type="predicted"/>
<dbReference type="GO" id="GO:0050660">
    <property type="term" value="F:flavin adenine dinucleotide binding"/>
    <property type="evidence" value="ECO:0007669"/>
    <property type="project" value="InterPro"/>
</dbReference>
<dbReference type="Gene3D" id="3.30.465.10">
    <property type="match status" value="1"/>
</dbReference>
<dbReference type="Proteomes" id="UP000541535">
    <property type="component" value="Unassembled WGS sequence"/>
</dbReference>
<name>A0A7W5FX42_9BURK</name>
<evidence type="ECO:0000256" key="1">
    <source>
        <dbReference type="SAM" id="Phobius"/>
    </source>
</evidence>
<dbReference type="GO" id="GO:0016899">
    <property type="term" value="F:oxidoreductase activity, acting on the CH-OH group of donors, oxygen as acceptor"/>
    <property type="evidence" value="ECO:0007669"/>
    <property type="project" value="InterPro"/>
</dbReference>
<dbReference type="InterPro" id="IPR036318">
    <property type="entry name" value="FAD-bd_PCMH-like_sf"/>
</dbReference>
<organism evidence="2 3">
    <name type="scientific">Pseudoduganella violacea</name>
    <dbReference type="NCBI Taxonomy" id="1715466"/>
    <lineage>
        <taxon>Bacteria</taxon>
        <taxon>Pseudomonadati</taxon>
        <taxon>Pseudomonadota</taxon>
        <taxon>Betaproteobacteria</taxon>
        <taxon>Burkholderiales</taxon>
        <taxon>Oxalobacteraceae</taxon>
        <taxon>Telluria group</taxon>
        <taxon>Pseudoduganella</taxon>
    </lineage>
</organism>
<keyword evidence="3" id="KW-1185">Reference proteome</keyword>
<comment type="caution">
    <text evidence="2">The sequence shown here is derived from an EMBL/GenBank/DDBJ whole genome shotgun (WGS) entry which is preliminary data.</text>
</comment>
<dbReference type="EMBL" id="JACHXD010000035">
    <property type="protein sequence ID" value="MBB3122467.1"/>
    <property type="molecule type" value="Genomic_DNA"/>
</dbReference>
<dbReference type="SUPFAM" id="SSF56176">
    <property type="entry name" value="FAD-binding/transporter-associated domain-like"/>
    <property type="match status" value="1"/>
</dbReference>
<keyword evidence="1" id="KW-1133">Transmembrane helix</keyword>
<dbReference type="AlphaFoldDB" id="A0A7W5FX42"/>
<sequence>MSLNEVFGQAWTRKHDNPLSPKVPLAPRITHPVGLADLVNLCATHEPDQHLHAAGSHWALSDAAISDHTFIETHDPNGMHPAMGKTLYDVIPNCMNDAFITALAKRKVKPFDTQTVSENEGLYPVHIETGKRIYQAYAELDGGDTAPQSLANLLADNFGNPDYLGPWAFRTLGGAGGQTVFGALHTGTHGGDINMRPIADSVMALHLVVDGGHHFWIEPHSLRFPIEAHLTDESKLKAFYGKDEFGGPNNFTVLRNDDLFDAVLVSAGRFGVVYSIVIATVRQYTLHQERRLTTWEAIKSQVKDTASPLYTTMADPLQSRNRFLQIAISVTPHGHFKLHQAGVTKRRNVAMAVVPNSTVPAGRAERVGAIINLLDPQIQGPRFAAAGASHPYDPDPAHPGKAAPADFLELACSDANFIAGVIKTVMQELKDFISSNGNDIGWGIAAVAAVGGGGLLALLAALFPFLAILAALAISIESNAAPRFGQVMNQIRVALLSDPDPQKRQAGLLIWQMISASVFEKQQGNSDYEAISYAVMDTHDYLDLSCRVNVQSIEVFFDATDPLLTAFVDALLTFEIGQEVTSGRAFVGYISLRFMGPTRALLGPQKFPVTCAVEVAGLADVAGTKELIDFAVALALDPNVNGILHWGQRNDSNRAQIEARFGDPAPNKASAMATWRKALRALTNNGELTGFSSEFTRHTGLEPF</sequence>
<evidence type="ECO:0000313" key="3">
    <source>
        <dbReference type="Proteomes" id="UP000541535"/>
    </source>
</evidence>
<feature type="transmembrane region" description="Helical" evidence="1">
    <location>
        <begin position="440"/>
        <end position="473"/>
    </location>
</feature>
<dbReference type="PANTHER" id="PTHR43762:SF1">
    <property type="entry name" value="D-ARABINONO-1,4-LACTONE OXIDASE"/>
    <property type="match status" value="1"/>
</dbReference>
<keyword evidence="1" id="KW-0472">Membrane</keyword>
<protein>
    <submittedName>
        <fullName evidence="2">Uncharacterized protein</fullName>
    </submittedName>
</protein>
<dbReference type="InterPro" id="IPR016169">
    <property type="entry name" value="FAD-bd_PCMH_sub2"/>
</dbReference>